<evidence type="ECO:0000256" key="2">
    <source>
        <dbReference type="SAM" id="SignalP"/>
    </source>
</evidence>
<dbReference type="CDD" id="cd19941">
    <property type="entry name" value="TIL"/>
    <property type="match status" value="1"/>
</dbReference>
<dbReference type="AlphaFoldDB" id="A0A5S6QR31"/>
<name>A0A5S6QR31_TRIMR</name>
<keyword evidence="2" id="KW-0732">Signal</keyword>
<protein>
    <submittedName>
        <fullName evidence="4">Uncharacterized protein</fullName>
    </submittedName>
</protein>
<evidence type="ECO:0000313" key="4">
    <source>
        <dbReference type="WBParaSite" id="TMUE_2000009352.1"/>
    </source>
</evidence>
<evidence type="ECO:0000256" key="1">
    <source>
        <dbReference type="ARBA" id="ARBA00022900"/>
    </source>
</evidence>
<dbReference type="Proteomes" id="UP000046395">
    <property type="component" value="Unassembled WGS sequence"/>
</dbReference>
<reference evidence="4" key="1">
    <citation type="submission" date="2019-12" db="UniProtKB">
        <authorList>
            <consortium name="WormBaseParasite"/>
        </authorList>
    </citation>
    <scope>IDENTIFICATION</scope>
</reference>
<keyword evidence="1" id="KW-0722">Serine protease inhibitor</keyword>
<dbReference type="SUPFAM" id="SSF57567">
    <property type="entry name" value="Serine protease inhibitors"/>
    <property type="match status" value="1"/>
</dbReference>
<organism evidence="3 4">
    <name type="scientific">Trichuris muris</name>
    <name type="common">Mouse whipworm</name>
    <dbReference type="NCBI Taxonomy" id="70415"/>
    <lineage>
        <taxon>Eukaryota</taxon>
        <taxon>Metazoa</taxon>
        <taxon>Ecdysozoa</taxon>
        <taxon>Nematoda</taxon>
        <taxon>Enoplea</taxon>
        <taxon>Dorylaimia</taxon>
        <taxon>Trichinellida</taxon>
        <taxon>Trichuridae</taxon>
        <taxon>Trichuris</taxon>
    </lineage>
</organism>
<dbReference type="WBParaSite" id="TMUE_2000009352.1">
    <property type="protein sequence ID" value="TMUE_2000009352.1"/>
    <property type="gene ID" value="WBGene00300576"/>
</dbReference>
<evidence type="ECO:0000313" key="3">
    <source>
        <dbReference type="Proteomes" id="UP000046395"/>
    </source>
</evidence>
<dbReference type="GO" id="GO:0004867">
    <property type="term" value="F:serine-type endopeptidase inhibitor activity"/>
    <property type="evidence" value="ECO:0007669"/>
    <property type="project" value="UniProtKB-KW"/>
</dbReference>
<dbReference type="Gene3D" id="2.10.25.10">
    <property type="entry name" value="Laminin"/>
    <property type="match status" value="1"/>
</dbReference>
<keyword evidence="3" id="KW-1185">Reference proteome</keyword>
<dbReference type="InterPro" id="IPR036084">
    <property type="entry name" value="Ser_inhib-like_sf"/>
</dbReference>
<proteinExistence type="predicted"/>
<feature type="chain" id="PRO_5024450370" evidence="2">
    <location>
        <begin position="26"/>
        <end position="68"/>
    </location>
</feature>
<sequence>MDMRSAVKQLILFLAFFIALSLTEPQCGPNEEFQKCGTACPLTCEDVKKSIQGYARNAAQICVLMKDC</sequence>
<accession>A0A5S6QR31</accession>
<keyword evidence="1" id="KW-0646">Protease inhibitor</keyword>
<feature type="signal peptide" evidence="2">
    <location>
        <begin position="1"/>
        <end position="25"/>
    </location>
</feature>